<dbReference type="Pfam" id="PF13411">
    <property type="entry name" value="MerR_1"/>
    <property type="match status" value="1"/>
</dbReference>
<dbReference type="SMART" id="SM00422">
    <property type="entry name" value="HTH_MERR"/>
    <property type="match status" value="1"/>
</dbReference>
<evidence type="ECO:0000313" key="6">
    <source>
        <dbReference type="EMBL" id="MCY8318213.1"/>
    </source>
</evidence>
<accession>A0AAP3CKZ8</accession>
<name>A0AAP3CKZ8_BACVA</name>
<dbReference type="InterPro" id="IPR047057">
    <property type="entry name" value="MerR_fam"/>
</dbReference>
<evidence type="ECO:0000313" key="7">
    <source>
        <dbReference type="Proteomes" id="UP001067121"/>
    </source>
</evidence>
<sequence length="311" mass="36536">MNIKQVSELTGLTKKAIKYYESEGLIEVNKNPTNQYREYSEKEVSQLNLIASLRLLHMPIKEIKSLLIGERRLSELLNEQLNQININLKQLEQQRLLTETLIQNINEIDDFSDKIKILEDTLQLKDQEKKEYVLDKILRIFPGKFGEFVVVMFEPFLEVTIDNESKRLDWLNLVSYLDDIEEVEDNHPIMKLIMENEQELERLKKSNYDTVNKIINKDPELIEQQKQAIIDLVKNVKTSEEFKENFIKQVNSGNDLPQLKEGSKFSDMLYKISSKYKLFLDNQTEIKKQADAELGFDSKQFLEAIIKGERD</sequence>
<reference evidence="6" key="1">
    <citation type="submission" date="2022-02" db="EMBL/GenBank/DDBJ databases">
        <title>Crop Bioprotection Bacillus Genome Sequencing.</title>
        <authorList>
            <person name="Dunlap C."/>
        </authorList>
    </citation>
    <scope>NUCLEOTIDE SEQUENCE</scope>
    <source>
        <strain evidence="6">98-1</strain>
    </source>
</reference>
<organism evidence="6 7">
    <name type="scientific">Bacillus vallismortis</name>
    <dbReference type="NCBI Taxonomy" id="72361"/>
    <lineage>
        <taxon>Bacteria</taxon>
        <taxon>Bacillati</taxon>
        <taxon>Bacillota</taxon>
        <taxon>Bacilli</taxon>
        <taxon>Bacillales</taxon>
        <taxon>Bacillaceae</taxon>
        <taxon>Bacillus</taxon>
    </lineage>
</organism>
<dbReference type="InterPro" id="IPR009061">
    <property type="entry name" value="DNA-bd_dom_put_sf"/>
</dbReference>
<dbReference type="Gene3D" id="1.10.1660.10">
    <property type="match status" value="1"/>
</dbReference>
<dbReference type="EMBL" id="JALAOH010000051">
    <property type="protein sequence ID" value="MCY8318213.1"/>
    <property type="molecule type" value="Genomic_DNA"/>
</dbReference>
<dbReference type="InterPro" id="IPR000551">
    <property type="entry name" value="MerR-type_HTH_dom"/>
</dbReference>
<gene>
    <name evidence="6" type="ORF">MOC71_16075</name>
</gene>
<dbReference type="PANTHER" id="PTHR30204">
    <property type="entry name" value="REDOX-CYCLING DRUG-SENSING TRANSCRIPTIONAL ACTIVATOR SOXR"/>
    <property type="match status" value="1"/>
</dbReference>
<evidence type="ECO:0000259" key="5">
    <source>
        <dbReference type="PROSITE" id="PS50937"/>
    </source>
</evidence>
<evidence type="ECO:0000256" key="3">
    <source>
        <dbReference type="ARBA" id="ARBA00023163"/>
    </source>
</evidence>
<dbReference type="RefSeq" id="WP_268544429.1">
    <property type="nucleotide sequence ID" value="NZ_JALAOH010000051.1"/>
</dbReference>
<keyword evidence="1" id="KW-0805">Transcription regulation</keyword>
<feature type="coiled-coil region" evidence="4">
    <location>
        <begin position="74"/>
        <end position="128"/>
    </location>
</feature>
<keyword evidence="2" id="KW-0238">DNA-binding</keyword>
<evidence type="ECO:0000256" key="4">
    <source>
        <dbReference type="SAM" id="Coils"/>
    </source>
</evidence>
<protein>
    <submittedName>
        <fullName evidence="6">MerR family transcriptional regulator</fullName>
    </submittedName>
</protein>
<keyword evidence="4" id="KW-0175">Coiled coil</keyword>
<dbReference type="PANTHER" id="PTHR30204:SF94">
    <property type="entry name" value="HEAVY METAL-DEPENDENT TRANSCRIPTIONAL REGULATOR HI_0293-RELATED"/>
    <property type="match status" value="1"/>
</dbReference>
<dbReference type="SUPFAM" id="SSF46955">
    <property type="entry name" value="Putative DNA-binding domain"/>
    <property type="match status" value="1"/>
</dbReference>
<evidence type="ECO:0000256" key="2">
    <source>
        <dbReference type="ARBA" id="ARBA00023125"/>
    </source>
</evidence>
<dbReference type="GO" id="GO:0003677">
    <property type="term" value="F:DNA binding"/>
    <property type="evidence" value="ECO:0007669"/>
    <property type="project" value="UniProtKB-KW"/>
</dbReference>
<dbReference type="Proteomes" id="UP001067121">
    <property type="component" value="Unassembled WGS sequence"/>
</dbReference>
<feature type="domain" description="HTH merR-type" evidence="5">
    <location>
        <begin position="1"/>
        <end position="69"/>
    </location>
</feature>
<evidence type="ECO:0000256" key="1">
    <source>
        <dbReference type="ARBA" id="ARBA00023015"/>
    </source>
</evidence>
<dbReference type="PROSITE" id="PS50937">
    <property type="entry name" value="HTH_MERR_2"/>
    <property type="match status" value="1"/>
</dbReference>
<keyword evidence="3" id="KW-0804">Transcription</keyword>
<proteinExistence type="predicted"/>
<dbReference type="AlphaFoldDB" id="A0AAP3CKZ8"/>
<comment type="caution">
    <text evidence="6">The sequence shown here is derived from an EMBL/GenBank/DDBJ whole genome shotgun (WGS) entry which is preliminary data.</text>
</comment>
<dbReference type="GO" id="GO:0003700">
    <property type="term" value="F:DNA-binding transcription factor activity"/>
    <property type="evidence" value="ECO:0007669"/>
    <property type="project" value="InterPro"/>
</dbReference>
<dbReference type="CDD" id="cd00592">
    <property type="entry name" value="HTH_MerR-like"/>
    <property type="match status" value="1"/>
</dbReference>